<evidence type="ECO:0000256" key="7">
    <source>
        <dbReference type="RuleBase" id="RU363032"/>
    </source>
</evidence>
<keyword evidence="11" id="KW-1185">Reference proteome</keyword>
<dbReference type="EMBL" id="FLRH01000003">
    <property type="protein sequence ID" value="SBT65870.1"/>
    <property type="molecule type" value="Genomic_DNA"/>
</dbReference>
<dbReference type="InterPro" id="IPR051393">
    <property type="entry name" value="ABC_transporter_permease"/>
</dbReference>
<keyword evidence="2 7" id="KW-0813">Transport</keyword>
<evidence type="ECO:0000256" key="4">
    <source>
        <dbReference type="ARBA" id="ARBA00022692"/>
    </source>
</evidence>
<keyword evidence="5 7" id="KW-1133">Transmembrane helix</keyword>
<evidence type="ECO:0000256" key="6">
    <source>
        <dbReference type="ARBA" id="ARBA00023136"/>
    </source>
</evidence>
<dbReference type="PANTHER" id="PTHR30193">
    <property type="entry name" value="ABC TRANSPORTER PERMEASE PROTEIN"/>
    <property type="match status" value="1"/>
</dbReference>
<feature type="domain" description="ABC transmembrane type-1" evidence="9">
    <location>
        <begin position="95"/>
        <end position="312"/>
    </location>
</feature>
<dbReference type="SUPFAM" id="SSF161098">
    <property type="entry name" value="MetI-like"/>
    <property type="match status" value="1"/>
</dbReference>
<comment type="similarity">
    <text evidence="7">Belongs to the binding-protein-dependent transport system permease family.</text>
</comment>
<dbReference type="OrthoDB" id="4319190at2"/>
<reference evidence="11" key="1">
    <citation type="submission" date="2016-06" db="EMBL/GenBank/DDBJ databases">
        <authorList>
            <person name="Varghese N."/>
            <person name="Submissions Spin"/>
        </authorList>
    </citation>
    <scope>NUCLEOTIDE SEQUENCE [LARGE SCALE GENOMIC DNA]</scope>
    <source>
        <strain evidence="11">DSM 45794</strain>
    </source>
</reference>
<dbReference type="STRING" id="946078.GA0070622_2884"/>
<dbReference type="InterPro" id="IPR035906">
    <property type="entry name" value="MetI-like_sf"/>
</dbReference>
<evidence type="ECO:0000313" key="10">
    <source>
        <dbReference type="EMBL" id="SBT65870.1"/>
    </source>
</evidence>
<evidence type="ECO:0000256" key="1">
    <source>
        <dbReference type="ARBA" id="ARBA00004651"/>
    </source>
</evidence>
<dbReference type="RefSeq" id="WP_091573744.1">
    <property type="nucleotide sequence ID" value="NZ_FLRH01000003.1"/>
</dbReference>
<gene>
    <name evidence="10" type="ORF">GA0070622_2884</name>
</gene>
<name>A0A1A9B8N2_9ACTN</name>
<feature type="transmembrane region" description="Helical" evidence="7">
    <location>
        <begin position="132"/>
        <end position="153"/>
    </location>
</feature>
<accession>A0A1A9B8N2</accession>
<evidence type="ECO:0000256" key="5">
    <source>
        <dbReference type="ARBA" id="ARBA00022989"/>
    </source>
</evidence>
<dbReference type="GO" id="GO:0005886">
    <property type="term" value="C:plasma membrane"/>
    <property type="evidence" value="ECO:0007669"/>
    <property type="project" value="UniProtKB-SubCell"/>
</dbReference>
<evidence type="ECO:0000256" key="8">
    <source>
        <dbReference type="SAM" id="MobiDB-lite"/>
    </source>
</evidence>
<feature type="region of interest" description="Disordered" evidence="8">
    <location>
        <begin position="1"/>
        <end position="23"/>
    </location>
</feature>
<evidence type="ECO:0000313" key="11">
    <source>
        <dbReference type="Proteomes" id="UP000199558"/>
    </source>
</evidence>
<dbReference type="Gene3D" id="1.10.3720.10">
    <property type="entry name" value="MetI-like"/>
    <property type="match status" value="1"/>
</dbReference>
<evidence type="ECO:0000259" key="9">
    <source>
        <dbReference type="PROSITE" id="PS50928"/>
    </source>
</evidence>
<feature type="transmembrane region" description="Helical" evidence="7">
    <location>
        <begin position="183"/>
        <end position="204"/>
    </location>
</feature>
<keyword evidence="6 7" id="KW-0472">Membrane</keyword>
<organism evidence="10 11">
    <name type="scientific">Micromonospora sediminicola</name>
    <dbReference type="NCBI Taxonomy" id="946078"/>
    <lineage>
        <taxon>Bacteria</taxon>
        <taxon>Bacillati</taxon>
        <taxon>Actinomycetota</taxon>
        <taxon>Actinomycetes</taxon>
        <taxon>Micromonosporales</taxon>
        <taxon>Micromonosporaceae</taxon>
        <taxon>Micromonospora</taxon>
    </lineage>
</organism>
<comment type="subcellular location">
    <subcellularLocation>
        <location evidence="1 7">Cell membrane</location>
        <topology evidence="1 7">Multi-pass membrane protein</topology>
    </subcellularLocation>
</comment>
<dbReference type="PANTHER" id="PTHR30193:SF37">
    <property type="entry name" value="INNER MEMBRANE ABC TRANSPORTER PERMEASE PROTEIN YCJO"/>
    <property type="match status" value="1"/>
</dbReference>
<dbReference type="GO" id="GO:0055085">
    <property type="term" value="P:transmembrane transport"/>
    <property type="evidence" value="ECO:0007669"/>
    <property type="project" value="InterPro"/>
</dbReference>
<dbReference type="PROSITE" id="PS50928">
    <property type="entry name" value="ABC_TM1"/>
    <property type="match status" value="1"/>
</dbReference>
<proteinExistence type="inferred from homology"/>
<keyword evidence="4 7" id="KW-0812">Transmembrane</keyword>
<feature type="transmembrane region" description="Helical" evidence="7">
    <location>
        <begin position="38"/>
        <end position="62"/>
    </location>
</feature>
<dbReference type="CDD" id="cd06261">
    <property type="entry name" value="TM_PBP2"/>
    <property type="match status" value="1"/>
</dbReference>
<dbReference type="AlphaFoldDB" id="A0A1A9B8N2"/>
<dbReference type="Pfam" id="PF00528">
    <property type="entry name" value="BPD_transp_1"/>
    <property type="match status" value="1"/>
</dbReference>
<dbReference type="InterPro" id="IPR000515">
    <property type="entry name" value="MetI-like"/>
</dbReference>
<feature type="transmembrane region" description="Helical" evidence="7">
    <location>
        <begin position="99"/>
        <end position="120"/>
    </location>
</feature>
<protein>
    <submittedName>
        <fullName evidence="10">Cellobiose ABC transporter membrane protein</fullName>
    </submittedName>
</protein>
<feature type="transmembrane region" description="Helical" evidence="7">
    <location>
        <begin position="296"/>
        <end position="316"/>
    </location>
</feature>
<evidence type="ECO:0000256" key="2">
    <source>
        <dbReference type="ARBA" id="ARBA00022448"/>
    </source>
</evidence>
<evidence type="ECO:0000256" key="3">
    <source>
        <dbReference type="ARBA" id="ARBA00022475"/>
    </source>
</evidence>
<dbReference type="Proteomes" id="UP000199558">
    <property type="component" value="Unassembled WGS sequence"/>
</dbReference>
<keyword evidence="3" id="KW-1003">Cell membrane</keyword>
<sequence>MTTDVGLRRAARHRPAAPPPAPRRRTLADVLDRRATPYLFIAPFFVLFGVFGLFPLLATLWMSLHDWHLINGDDGWTGLQNYRALLADGDFWNALLNTLSLFVISTVPQLLLALGLAAALNTTLRARTFWRAGVLVPNIVSVVAVALVFAQVFGKDAGIANWLLGFVGIDPINWQAEKWSAHLGISVIVIWRWTGYNALIYLAAMQAVPADLYESARLDGASAWSAFWHVTVPMIRPTILFTTVVSTIGGLQLFAEPLLFDGQGEPNGGSDRQFQTVTMYLYEKGFTLFDAGSASAVAWLLFLLIAVFALVNFLAVRRSVASR</sequence>